<feature type="transmembrane region" description="Helical" evidence="1">
    <location>
        <begin position="20"/>
        <end position="38"/>
    </location>
</feature>
<gene>
    <name evidence="2" type="ORF">IAD25_01550</name>
</gene>
<dbReference type="Proteomes" id="UP000824130">
    <property type="component" value="Unassembled WGS sequence"/>
</dbReference>
<evidence type="ECO:0000256" key="1">
    <source>
        <dbReference type="SAM" id="Phobius"/>
    </source>
</evidence>
<reference evidence="2" key="1">
    <citation type="submission" date="2020-10" db="EMBL/GenBank/DDBJ databases">
        <authorList>
            <person name="Gilroy R."/>
        </authorList>
    </citation>
    <scope>NUCLEOTIDE SEQUENCE</scope>
    <source>
        <strain evidence="2">ChiSjej4B22-8349</strain>
    </source>
</reference>
<name>A0A9D1N599_9FIRM</name>
<evidence type="ECO:0000313" key="2">
    <source>
        <dbReference type="EMBL" id="HIU95384.1"/>
    </source>
</evidence>
<dbReference type="Gene3D" id="1.20.1730.10">
    <property type="entry name" value="Sodium/glucose cotransporter"/>
    <property type="match status" value="1"/>
</dbReference>
<protein>
    <submittedName>
        <fullName evidence="2">Uncharacterized protein</fullName>
    </submittedName>
</protein>
<sequence length="81" mass="8870">MFFIPIVAGLFYKKKTTPAAMACIIYSAILYVVWEFILGCPAGLPTSIVVSVTGAILYFIVCNATYKKDGERLDPDSLTEV</sequence>
<dbReference type="InterPro" id="IPR038377">
    <property type="entry name" value="Na/Glc_symporter_sf"/>
</dbReference>
<dbReference type="AlphaFoldDB" id="A0A9D1N599"/>
<keyword evidence="1" id="KW-0472">Membrane</keyword>
<dbReference type="EMBL" id="DVOB01000035">
    <property type="protein sequence ID" value="HIU95384.1"/>
    <property type="molecule type" value="Genomic_DNA"/>
</dbReference>
<proteinExistence type="predicted"/>
<organism evidence="2 3">
    <name type="scientific">Candidatus Allocopromorpha excrementipullorum</name>
    <dbReference type="NCBI Taxonomy" id="2840743"/>
    <lineage>
        <taxon>Bacteria</taxon>
        <taxon>Bacillati</taxon>
        <taxon>Bacillota</taxon>
        <taxon>Clostridia</taxon>
        <taxon>Eubacteriales</taxon>
        <taxon>Eubacteriaceae</taxon>
        <taxon>Eubacteriaceae incertae sedis</taxon>
        <taxon>Candidatus Allocopromorpha</taxon>
    </lineage>
</organism>
<keyword evidence="1" id="KW-1133">Transmembrane helix</keyword>
<feature type="transmembrane region" description="Helical" evidence="1">
    <location>
        <begin position="44"/>
        <end position="66"/>
    </location>
</feature>
<accession>A0A9D1N599</accession>
<comment type="caution">
    <text evidence="2">The sequence shown here is derived from an EMBL/GenBank/DDBJ whole genome shotgun (WGS) entry which is preliminary data.</text>
</comment>
<evidence type="ECO:0000313" key="3">
    <source>
        <dbReference type="Proteomes" id="UP000824130"/>
    </source>
</evidence>
<keyword evidence="1" id="KW-0812">Transmembrane</keyword>
<reference evidence="2" key="2">
    <citation type="journal article" date="2021" name="PeerJ">
        <title>Extensive microbial diversity within the chicken gut microbiome revealed by metagenomics and culture.</title>
        <authorList>
            <person name="Gilroy R."/>
            <person name="Ravi A."/>
            <person name="Getino M."/>
            <person name="Pursley I."/>
            <person name="Horton D.L."/>
            <person name="Alikhan N.F."/>
            <person name="Baker D."/>
            <person name="Gharbi K."/>
            <person name="Hall N."/>
            <person name="Watson M."/>
            <person name="Adriaenssens E.M."/>
            <person name="Foster-Nyarko E."/>
            <person name="Jarju S."/>
            <person name="Secka A."/>
            <person name="Antonio M."/>
            <person name="Oren A."/>
            <person name="Chaudhuri R.R."/>
            <person name="La Ragione R."/>
            <person name="Hildebrand F."/>
            <person name="Pallen M.J."/>
        </authorList>
    </citation>
    <scope>NUCLEOTIDE SEQUENCE</scope>
    <source>
        <strain evidence="2">ChiSjej4B22-8349</strain>
    </source>
</reference>